<dbReference type="PANTHER" id="PTHR48407:SF1">
    <property type="entry name" value="CRANIOFACIAL DEVELOPMENT PROTEIN 1"/>
    <property type="match status" value="1"/>
</dbReference>
<accession>A0A7G3AYF0</accession>
<feature type="compositionally biased region" description="Acidic residues" evidence="3">
    <location>
        <begin position="12"/>
        <end position="41"/>
    </location>
</feature>
<reference evidence="5" key="1">
    <citation type="journal article" date="2020" name="BMC">
        <title>Leishmania infection induces a limited differential gene expression in the sand fly midgut.</title>
        <authorList>
            <person name="Coutinho-Abreu I.V."/>
            <person name="Serafim T.D."/>
            <person name="Meneses C."/>
            <person name="Kamhawi S."/>
            <person name="Oliveira F."/>
            <person name="Valenzuela J.G."/>
        </authorList>
    </citation>
    <scope>NUCLEOTIDE SEQUENCE</scope>
    <source>
        <strain evidence="5">Jacobina</strain>
        <tissue evidence="5">Midgut</tissue>
    </source>
</reference>
<organism evidence="5">
    <name type="scientific">Lutzomyia longipalpis</name>
    <name type="common">Sand fly</name>
    <dbReference type="NCBI Taxonomy" id="7200"/>
    <lineage>
        <taxon>Eukaryota</taxon>
        <taxon>Metazoa</taxon>
        <taxon>Ecdysozoa</taxon>
        <taxon>Arthropoda</taxon>
        <taxon>Hexapoda</taxon>
        <taxon>Insecta</taxon>
        <taxon>Pterygota</taxon>
        <taxon>Neoptera</taxon>
        <taxon>Endopterygota</taxon>
        <taxon>Diptera</taxon>
        <taxon>Nematocera</taxon>
        <taxon>Psychodoidea</taxon>
        <taxon>Psychodidae</taxon>
        <taxon>Lutzomyia</taxon>
        <taxon>Lutzomyia</taxon>
    </lineage>
</organism>
<dbReference type="InterPro" id="IPR011421">
    <property type="entry name" value="BCNT-C"/>
</dbReference>
<dbReference type="AlphaFoldDB" id="A0A7G3AYF0"/>
<protein>
    <recommendedName>
        <fullName evidence="1">Craniofacial development protein 1</fullName>
    </recommendedName>
    <alternativeName>
        <fullName evidence="2">Bucentaur</fullName>
    </alternativeName>
</protein>
<dbReference type="PANTHER" id="PTHR48407">
    <property type="entry name" value="CRANIOFACIAL DEVELOPMENT PROTEIN 1"/>
    <property type="match status" value="1"/>
</dbReference>
<feature type="region of interest" description="Disordered" evidence="3">
    <location>
        <begin position="1"/>
        <end position="139"/>
    </location>
</feature>
<feature type="compositionally biased region" description="Low complexity" evidence="3">
    <location>
        <begin position="106"/>
        <end position="122"/>
    </location>
</feature>
<evidence type="ECO:0000256" key="2">
    <source>
        <dbReference type="ARBA" id="ARBA00030244"/>
    </source>
</evidence>
<dbReference type="Pfam" id="PF07572">
    <property type="entry name" value="BCNT"/>
    <property type="match status" value="1"/>
</dbReference>
<proteinExistence type="predicted"/>
<feature type="compositionally biased region" description="Low complexity" evidence="3">
    <location>
        <begin position="176"/>
        <end position="191"/>
    </location>
</feature>
<dbReference type="PROSITE" id="PS51279">
    <property type="entry name" value="BCNT_C"/>
    <property type="match status" value="1"/>
</dbReference>
<feature type="compositionally biased region" description="Basic residues" evidence="3">
    <location>
        <begin position="46"/>
        <end position="60"/>
    </location>
</feature>
<feature type="region of interest" description="Disordered" evidence="3">
    <location>
        <begin position="158"/>
        <end position="191"/>
    </location>
</feature>
<evidence type="ECO:0000256" key="1">
    <source>
        <dbReference type="ARBA" id="ARBA00019033"/>
    </source>
</evidence>
<evidence type="ECO:0000313" key="5">
    <source>
        <dbReference type="EMBL" id="MBC1178731.1"/>
    </source>
</evidence>
<evidence type="ECO:0000256" key="3">
    <source>
        <dbReference type="SAM" id="MobiDB-lite"/>
    </source>
</evidence>
<evidence type="ECO:0000259" key="4">
    <source>
        <dbReference type="PROSITE" id="PS51279"/>
    </source>
</evidence>
<dbReference type="InterPro" id="IPR027124">
    <property type="entry name" value="Swc5/CFDP1/2"/>
</dbReference>
<feature type="compositionally biased region" description="Basic and acidic residues" evidence="3">
    <location>
        <begin position="61"/>
        <end position="90"/>
    </location>
</feature>
<dbReference type="EMBL" id="GITU01010028">
    <property type="protein sequence ID" value="MBC1178731.1"/>
    <property type="molecule type" value="Transcribed_RNA"/>
</dbReference>
<name>A0A7G3AYF0_LUTLO</name>
<feature type="domain" description="BCNT-C" evidence="4">
    <location>
        <begin position="178"/>
        <end position="258"/>
    </location>
</feature>
<sequence length="259" mass="28915">MSDVEKNITTDSSDDEDYKPEENNSDAVEDESDCSDGSDGDDAVRSKGKKQTSRRKRRKKGALEAEESKSDKEEENDKSLTAEEEKERADALWANFLSDVDPPPGKADASSTDIATTTTANKAKSKNVQQESNSQEKPKKLAKVEIFDFAGEEVKVPVENSSQATKRPAQGAVVARSSRTSGGLSSVLGSIGKKPKISTLEKTKLDWDRFKASEGIGEDLERFNKGKDGYLERQDFLERTDYRQFDREREMRQTKRSTR</sequence>
<dbReference type="GO" id="GO:0000812">
    <property type="term" value="C:Swr1 complex"/>
    <property type="evidence" value="ECO:0007669"/>
    <property type="project" value="TreeGrafter"/>
</dbReference>
<dbReference type="VEuPathDB" id="VectorBase:LLONM1_011116"/>